<dbReference type="Pfam" id="PF07330">
    <property type="entry name" value="DUF1467"/>
    <property type="match status" value="1"/>
</dbReference>
<name>A0A1H9RND0_9RHOB</name>
<dbReference type="Proteomes" id="UP000198885">
    <property type="component" value="Unassembled WGS sequence"/>
</dbReference>
<keyword evidence="3" id="KW-1185">Reference proteome</keyword>
<keyword evidence="1" id="KW-0472">Membrane</keyword>
<dbReference type="RefSeq" id="WP_092689200.1">
    <property type="nucleotide sequence ID" value="NZ_CBDDGO010000004.1"/>
</dbReference>
<reference evidence="2 3" key="1">
    <citation type="submission" date="2016-10" db="EMBL/GenBank/DDBJ databases">
        <authorList>
            <person name="de Groot N.N."/>
        </authorList>
    </citation>
    <scope>NUCLEOTIDE SEQUENCE [LARGE SCALE GENOMIC DNA]</scope>
    <source>
        <strain evidence="2 3">DSM 23042</strain>
    </source>
</reference>
<feature type="transmembrane region" description="Helical" evidence="1">
    <location>
        <begin position="7"/>
        <end position="25"/>
    </location>
</feature>
<dbReference type="STRING" id="641238.SAMN04490244_102361"/>
<evidence type="ECO:0000313" key="2">
    <source>
        <dbReference type="EMBL" id="SER73985.1"/>
    </source>
</evidence>
<dbReference type="EMBL" id="FOGU01000002">
    <property type="protein sequence ID" value="SER73985.1"/>
    <property type="molecule type" value="Genomic_DNA"/>
</dbReference>
<proteinExistence type="predicted"/>
<evidence type="ECO:0000256" key="1">
    <source>
        <dbReference type="SAM" id="Phobius"/>
    </source>
</evidence>
<accession>A0A1H9RND0</accession>
<evidence type="ECO:0000313" key="3">
    <source>
        <dbReference type="Proteomes" id="UP000198885"/>
    </source>
</evidence>
<dbReference type="OrthoDB" id="9804637at2"/>
<keyword evidence="1" id="KW-0812">Transmembrane</keyword>
<organism evidence="2 3">
    <name type="scientific">Tranquillimonas rosea</name>
    <dbReference type="NCBI Taxonomy" id="641238"/>
    <lineage>
        <taxon>Bacteria</taxon>
        <taxon>Pseudomonadati</taxon>
        <taxon>Pseudomonadota</taxon>
        <taxon>Alphaproteobacteria</taxon>
        <taxon>Rhodobacterales</taxon>
        <taxon>Roseobacteraceae</taxon>
        <taxon>Tranquillimonas</taxon>
    </lineage>
</organism>
<keyword evidence="1" id="KW-1133">Transmembrane helix</keyword>
<gene>
    <name evidence="2" type="ORF">SAMN04490244_102361</name>
</gene>
<dbReference type="AlphaFoldDB" id="A0A1H9RND0"/>
<dbReference type="InterPro" id="IPR009935">
    <property type="entry name" value="DUF1467"/>
</dbReference>
<feature type="transmembrane region" description="Helical" evidence="1">
    <location>
        <begin position="53"/>
        <end position="77"/>
    </location>
</feature>
<sequence>MAITSALVLFAVIWFMALFVALPIGQRSQHDEGVVVPGTHEGAPVDLNLKRKFMWVTAVTVVLWSVSYVLVVTDFVSVRTLDWFGRMGPTGGTGA</sequence>
<protein>
    <submittedName>
        <fullName evidence="2">Predicted secreted protein</fullName>
    </submittedName>
</protein>